<evidence type="ECO:0000313" key="3">
    <source>
        <dbReference type="Proteomes" id="UP000694920"/>
    </source>
</evidence>
<evidence type="ECO:0000313" key="4">
    <source>
        <dbReference type="RefSeq" id="XP_024941220.1"/>
    </source>
</evidence>
<feature type="domain" description="MKRN2 opposite strand protein-like N-terminal" evidence="2">
    <location>
        <begin position="5"/>
        <end position="32"/>
    </location>
</feature>
<protein>
    <submittedName>
        <fullName evidence="4">MKRN2 opposite strand protein</fullName>
    </submittedName>
</protein>
<dbReference type="Pfam" id="PF16044">
    <property type="entry name" value="DUF4796_C"/>
    <property type="match status" value="1"/>
</dbReference>
<evidence type="ECO:0000259" key="2">
    <source>
        <dbReference type="Pfam" id="PF22795"/>
    </source>
</evidence>
<dbReference type="InterPro" id="IPR053922">
    <property type="entry name" value="MKRN2OS-like_N"/>
</dbReference>
<keyword evidence="3" id="KW-1185">Reference proteome</keyword>
<dbReference type="KEGG" id="ccin:112494409"/>
<gene>
    <name evidence="4" type="primary">LOC112494409</name>
</gene>
<proteinExistence type="predicted"/>
<dbReference type="Proteomes" id="UP000694920">
    <property type="component" value="Unplaced"/>
</dbReference>
<dbReference type="RefSeq" id="XP_024941220.1">
    <property type="nucleotide sequence ID" value="XM_025085452.1"/>
</dbReference>
<accession>A0AAJ7RIQ3</accession>
<organism evidence="3 4">
    <name type="scientific">Cephus cinctus</name>
    <name type="common">Wheat stem sawfly</name>
    <dbReference type="NCBI Taxonomy" id="211228"/>
    <lineage>
        <taxon>Eukaryota</taxon>
        <taxon>Metazoa</taxon>
        <taxon>Ecdysozoa</taxon>
        <taxon>Arthropoda</taxon>
        <taxon>Hexapoda</taxon>
        <taxon>Insecta</taxon>
        <taxon>Pterygota</taxon>
        <taxon>Neoptera</taxon>
        <taxon>Endopterygota</taxon>
        <taxon>Hymenoptera</taxon>
        <taxon>Cephoidea</taxon>
        <taxon>Cephidae</taxon>
        <taxon>Cephus</taxon>
    </lineage>
</organism>
<dbReference type="AlphaFoldDB" id="A0AAJ7RIQ3"/>
<dbReference type="InterPro" id="IPR053921">
    <property type="entry name" value="MKRN2OS-like_C"/>
</dbReference>
<dbReference type="InterPro" id="IPR032016">
    <property type="entry name" value="MKRN2OS-like"/>
</dbReference>
<evidence type="ECO:0000259" key="1">
    <source>
        <dbReference type="Pfam" id="PF16044"/>
    </source>
</evidence>
<name>A0AAJ7RIQ3_CEPCN</name>
<reference evidence="4" key="1">
    <citation type="submission" date="2025-08" db="UniProtKB">
        <authorList>
            <consortium name="RefSeq"/>
        </authorList>
    </citation>
    <scope>IDENTIFICATION</scope>
</reference>
<sequence>MNSDPGILCFLHCSSKSVFCKKVPEKCPICQEFLSTFMLEPFRLPYPFVNAADNPNTIIIMPSQGDFLNNYNASNDLHIGIVNSNGTIFEYDKNGLVIDDNLKWQCCLAFKIISESWESHWDNAIDIISKDSKWSVTNYNENTNNCFSFVIAFLKKLVYKDFEFTNKEDICKMLILPKIQDALRYISFYRKLKESDYYIP</sequence>
<dbReference type="Pfam" id="PF22795">
    <property type="entry name" value="DUF4796_N"/>
    <property type="match status" value="1"/>
</dbReference>
<feature type="domain" description="MKRN2 opposite strand protein-like C-terminal" evidence="1">
    <location>
        <begin position="41"/>
        <end position="192"/>
    </location>
</feature>
<dbReference type="PANTHER" id="PTHR33963">
    <property type="entry name" value="MKRN2 OPPOSITE STRAND PROTEIN"/>
    <property type="match status" value="1"/>
</dbReference>
<dbReference type="GeneID" id="112494409"/>
<dbReference type="PANTHER" id="PTHR33963:SF2">
    <property type="entry name" value="MKRN2 OPPOSITE STRAND PROTEIN"/>
    <property type="match status" value="1"/>
</dbReference>